<keyword evidence="5 7" id="KW-1133">Transmembrane helix</keyword>
<dbReference type="HAMAP" id="MF_01456">
    <property type="entry name" value="NDH1_NuoK"/>
    <property type="match status" value="1"/>
</dbReference>
<evidence type="ECO:0000256" key="1">
    <source>
        <dbReference type="ARBA" id="ARBA00004141"/>
    </source>
</evidence>
<dbReference type="KEGG" id="bxy:BXY_31530"/>
<reference evidence="8 9" key="1">
    <citation type="submission" date="2010-03" db="EMBL/GenBank/DDBJ databases">
        <title>The genome sequence of Bacteriodes xylanisolvens XB1A.</title>
        <authorList>
            <consortium name="metaHIT consortium -- http://www.metahit.eu/"/>
            <person name="Pajon A."/>
            <person name="Turner K."/>
            <person name="Parkhill J."/>
            <person name="Bernalier A."/>
        </authorList>
    </citation>
    <scope>NUCLEOTIDE SEQUENCE [LARGE SCALE GENOMIC DNA]</scope>
    <source>
        <strain evidence="8 9">XB1A</strain>
    </source>
</reference>
<evidence type="ECO:0000256" key="7">
    <source>
        <dbReference type="HAMAP-Rule" id="MF_01456"/>
    </source>
</evidence>
<dbReference type="Gene3D" id="1.10.287.3510">
    <property type="match status" value="1"/>
</dbReference>
<gene>
    <name evidence="7" type="primary">nuoK</name>
    <name evidence="8" type="ORF">BXY_31530</name>
</gene>
<sequence length="99" mass="11350">MEYYLVVSTIMMFAGIYGFFTRRNTLAILISVELMLNATDINFAVFNRFLFPGGMEGYFFALFSIAISAAETAIAIAIMINIYRNLRSIQVRNLDELKW</sequence>
<dbReference type="GO" id="GO:0048038">
    <property type="term" value="F:quinone binding"/>
    <property type="evidence" value="ECO:0007669"/>
    <property type="project" value="UniProtKB-KW"/>
</dbReference>
<dbReference type="FunFam" id="1.10.287.3510:FF:000006">
    <property type="entry name" value="NADH-quinone oxidoreductase subunit K"/>
    <property type="match status" value="1"/>
</dbReference>
<evidence type="ECO:0000256" key="2">
    <source>
        <dbReference type="ARBA" id="ARBA00010519"/>
    </source>
</evidence>
<comment type="catalytic activity">
    <reaction evidence="7">
        <text>a quinone + NADH + 5 H(+)(in) = a quinol + NAD(+) + 4 H(+)(out)</text>
        <dbReference type="Rhea" id="RHEA:57888"/>
        <dbReference type="ChEBI" id="CHEBI:15378"/>
        <dbReference type="ChEBI" id="CHEBI:24646"/>
        <dbReference type="ChEBI" id="CHEBI:57540"/>
        <dbReference type="ChEBI" id="CHEBI:57945"/>
        <dbReference type="ChEBI" id="CHEBI:132124"/>
    </reaction>
</comment>
<protein>
    <recommendedName>
        <fullName evidence="7">NADH-quinone oxidoreductase subunit K</fullName>
        <ecNumber evidence="7">7.1.1.-</ecNumber>
    </recommendedName>
    <alternativeName>
        <fullName evidence="7">NADH dehydrogenase I subunit K</fullName>
    </alternativeName>
    <alternativeName>
        <fullName evidence="7">NDH-1 subunit K</fullName>
    </alternativeName>
</protein>
<dbReference type="PANTHER" id="PTHR11434:SF16">
    <property type="entry name" value="NADH-UBIQUINONE OXIDOREDUCTASE CHAIN 4L"/>
    <property type="match status" value="1"/>
</dbReference>
<keyword evidence="4 7" id="KW-0812">Transmembrane</keyword>
<evidence type="ECO:0000256" key="3">
    <source>
        <dbReference type="ARBA" id="ARBA00022448"/>
    </source>
</evidence>
<keyword evidence="3 7" id="KW-0813">Transport</keyword>
<dbReference type="PANTHER" id="PTHR11434">
    <property type="entry name" value="NADH-UBIQUINONE OXIDOREDUCTASE SUBUNIT ND4L"/>
    <property type="match status" value="1"/>
</dbReference>
<evidence type="ECO:0000313" key="8">
    <source>
        <dbReference type="EMBL" id="CBK68162.1"/>
    </source>
</evidence>
<organism evidence="8 9">
    <name type="scientific">Bacteroides xylanisolvens XB1A</name>
    <dbReference type="NCBI Taxonomy" id="657309"/>
    <lineage>
        <taxon>Bacteria</taxon>
        <taxon>Pseudomonadati</taxon>
        <taxon>Bacteroidota</taxon>
        <taxon>Bacteroidia</taxon>
        <taxon>Bacteroidales</taxon>
        <taxon>Bacteroidaceae</taxon>
        <taxon>Bacteroides</taxon>
    </lineage>
</organism>
<dbReference type="NCBIfam" id="NF004320">
    <property type="entry name" value="PRK05715.1-2"/>
    <property type="match status" value="1"/>
</dbReference>
<keyword evidence="7" id="KW-0520">NAD</keyword>
<dbReference type="InterPro" id="IPR039428">
    <property type="entry name" value="NUOK/Mnh_C1-like"/>
</dbReference>
<keyword evidence="6 7" id="KW-0472">Membrane</keyword>
<feature type="transmembrane region" description="Helical" evidence="7">
    <location>
        <begin position="6"/>
        <end position="21"/>
    </location>
</feature>
<dbReference type="EMBL" id="FP929033">
    <property type="protein sequence ID" value="CBK68162.1"/>
    <property type="molecule type" value="Genomic_DNA"/>
</dbReference>
<dbReference type="PATRIC" id="fig|657309.4.peg.1977"/>
<dbReference type="eggNOG" id="COG0713">
    <property type="taxonomic scope" value="Bacteria"/>
</dbReference>
<dbReference type="Pfam" id="PF00420">
    <property type="entry name" value="Oxidored_q2"/>
    <property type="match status" value="1"/>
</dbReference>
<dbReference type="AlphaFoldDB" id="D6D160"/>
<comment type="function">
    <text evidence="7">NDH-1 shuttles electrons from NADH, via FMN and iron-sulfur (Fe-S) centers, to quinones in the respiratory chain. The immediate electron acceptor for the enzyme in this species is believed to be a menaquinone. Couples the redox reaction to proton translocation (for every two electrons transferred, four hydrogen ions are translocated across the cytoplasmic membrane), and thus conserves the redox energy in a proton gradient.</text>
</comment>
<dbReference type="GO" id="GO:0050136">
    <property type="term" value="F:NADH dehydrogenase (quinone) (non-electrogenic) activity"/>
    <property type="evidence" value="ECO:0007669"/>
    <property type="project" value="UniProtKB-UniRule"/>
</dbReference>
<comment type="similarity">
    <text evidence="2 7">Belongs to the complex I subunit 4L family.</text>
</comment>
<feature type="transmembrane region" description="Helical" evidence="7">
    <location>
        <begin position="26"/>
        <end position="46"/>
    </location>
</feature>
<dbReference type="HOGENOM" id="CLU_144724_1_1_10"/>
<evidence type="ECO:0000256" key="5">
    <source>
        <dbReference type="ARBA" id="ARBA00022989"/>
    </source>
</evidence>
<keyword evidence="7" id="KW-0874">Quinone</keyword>
<dbReference type="GO" id="GO:0042773">
    <property type="term" value="P:ATP synthesis coupled electron transport"/>
    <property type="evidence" value="ECO:0007669"/>
    <property type="project" value="InterPro"/>
</dbReference>
<keyword evidence="7" id="KW-1278">Translocase</keyword>
<evidence type="ECO:0000313" key="9">
    <source>
        <dbReference type="Proteomes" id="UP000008795"/>
    </source>
</evidence>
<reference evidence="8 9" key="2">
    <citation type="submission" date="2010-03" db="EMBL/GenBank/DDBJ databases">
        <authorList>
            <person name="Pajon A."/>
        </authorList>
    </citation>
    <scope>NUCLEOTIDE SEQUENCE [LARGE SCALE GENOMIC DNA]</scope>
    <source>
        <strain evidence="8 9">XB1A</strain>
    </source>
</reference>
<keyword evidence="7" id="KW-1003">Cell membrane</keyword>
<feature type="transmembrane region" description="Helical" evidence="7">
    <location>
        <begin position="58"/>
        <end position="83"/>
    </location>
</feature>
<comment type="subunit">
    <text evidence="7">NDH-1 is composed of 14 different subunits. Subunits NuoA, H, J, K, L, M, N constitute the membrane sector of the complex.</text>
</comment>
<name>D6D160_9BACE</name>
<comment type="subcellular location">
    <subcellularLocation>
        <location evidence="7">Cell membrane</location>
        <topology evidence="7">Multi-pass membrane protein</topology>
    </subcellularLocation>
    <subcellularLocation>
        <location evidence="1">Membrane</location>
        <topology evidence="1">Multi-pass membrane protein</topology>
    </subcellularLocation>
</comment>
<keyword evidence="8" id="KW-0560">Oxidoreductase</keyword>
<dbReference type="Proteomes" id="UP000008795">
    <property type="component" value="Chromosome"/>
</dbReference>
<accession>D6D160</accession>
<dbReference type="GO" id="GO:0030964">
    <property type="term" value="C:NADH dehydrogenase complex"/>
    <property type="evidence" value="ECO:0007669"/>
    <property type="project" value="TreeGrafter"/>
</dbReference>
<evidence type="ECO:0000256" key="4">
    <source>
        <dbReference type="ARBA" id="ARBA00022692"/>
    </source>
</evidence>
<dbReference type="GO" id="GO:0005886">
    <property type="term" value="C:plasma membrane"/>
    <property type="evidence" value="ECO:0007669"/>
    <property type="project" value="UniProtKB-SubCell"/>
</dbReference>
<dbReference type="EC" id="7.1.1.-" evidence="7"/>
<evidence type="ECO:0000256" key="6">
    <source>
        <dbReference type="ARBA" id="ARBA00023136"/>
    </source>
</evidence>
<proteinExistence type="inferred from homology"/>
<dbReference type="InterPro" id="IPR001133">
    <property type="entry name" value="NADH_UbQ_OxRdtase_chain4L/K"/>
</dbReference>